<evidence type="ECO:0000256" key="5">
    <source>
        <dbReference type="ARBA" id="ARBA00022692"/>
    </source>
</evidence>
<keyword evidence="6 8" id="KW-1133">Transmembrane helix</keyword>
<evidence type="ECO:0000256" key="1">
    <source>
        <dbReference type="ARBA" id="ARBA00004651"/>
    </source>
</evidence>
<dbReference type="AlphaFoldDB" id="A0A0F9QS86"/>
<dbReference type="Pfam" id="PF01594">
    <property type="entry name" value="AI-2E_transport"/>
    <property type="match status" value="1"/>
</dbReference>
<protein>
    <recommendedName>
        <fullName evidence="10">AI-2E family transporter</fullName>
    </recommendedName>
</protein>
<organism evidence="9">
    <name type="scientific">marine sediment metagenome</name>
    <dbReference type="NCBI Taxonomy" id="412755"/>
    <lineage>
        <taxon>unclassified sequences</taxon>
        <taxon>metagenomes</taxon>
        <taxon>ecological metagenomes</taxon>
    </lineage>
</organism>
<evidence type="ECO:0000256" key="6">
    <source>
        <dbReference type="ARBA" id="ARBA00022989"/>
    </source>
</evidence>
<name>A0A0F9QS86_9ZZZZ</name>
<comment type="caution">
    <text evidence="9">The sequence shown here is derived from an EMBL/GenBank/DDBJ whole genome shotgun (WGS) entry which is preliminary data.</text>
</comment>
<keyword evidence="4" id="KW-1003">Cell membrane</keyword>
<reference evidence="9" key="1">
    <citation type="journal article" date="2015" name="Nature">
        <title>Complex archaea that bridge the gap between prokaryotes and eukaryotes.</title>
        <authorList>
            <person name="Spang A."/>
            <person name="Saw J.H."/>
            <person name="Jorgensen S.L."/>
            <person name="Zaremba-Niedzwiedzka K."/>
            <person name="Martijn J."/>
            <person name="Lind A.E."/>
            <person name="van Eijk R."/>
            <person name="Schleper C."/>
            <person name="Guy L."/>
            <person name="Ettema T.J."/>
        </authorList>
    </citation>
    <scope>NUCLEOTIDE SEQUENCE</scope>
</reference>
<feature type="transmembrane region" description="Helical" evidence="8">
    <location>
        <begin position="281"/>
        <end position="299"/>
    </location>
</feature>
<gene>
    <name evidence="9" type="ORF">LCGC14_0666020</name>
</gene>
<keyword evidence="3" id="KW-0813">Transport</keyword>
<evidence type="ECO:0000256" key="4">
    <source>
        <dbReference type="ARBA" id="ARBA00022475"/>
    </source>
</evidence>
<comment type="subcellular location">
    <subcellularLocation>
        <location evidence="1">Cell membrane</location>
        <topology evidence="1">Multi-pass membrane protein</topology>
    </subcellularLocation>
</comment>
<dbReference type="EMBL" id="LAZR01001293">
    <property type="protein sequence ID" value="KKN47135.1"/>
    <property type="molecule type" value="Genomic_DNA"/>
</dbReference>
<proteinExistence type="inferred from homology"/>
<evidence type="ECO:0000256" key="7">
    <source>
        <dbReference type="ARBA" id="ARBA00023136"/>
    </source>
</evidence>
<feature type="transmembrane region" description="Helical" evidence="8">
    <location>
        <begin position="63"/>
        <end position="85"/>
    </location>
</feature>
<dbReference type="PANTHER" id="PTHR21716">
    <property type="entry name" value="TRANSMEMBRANE PROTEIN"/>
    <property type="match status" value="1"/>
</dbReference>
<feature type="transmembrane region" description="Helical" evidence="8">
    <location>
        <begin position="33"/>
        <end position="51"/>
    </location>
</feature>
<dbReference type="GO" id="GO:0005886">
    <property type="term" value="C:plasma membrane"/>
    <property type="evidence" value="ECO:0007669"/>
    <property type="project" value="UniProtKB-SubCell"/>
</dbReference>
<keyword evidence="7 8" id="KW-0472">Membrane</keyword>
<comment type="similarity">
    <text evidence="2">Belongs to the autoinducer-2 exporter (AI-2E) (TC 2.A.86) family.</text>
</comment>
<dbReference type="InterPro" id="IPR002549">
    <property type="entry name" value="AI-2E-like"/>
</dbReference>
<evidence type="ECO:0008006" key="10">
    <source>
        <dbReference type="Google" id="ProtNLM"/>
    </source>
</evidence>
<dbReference type="PANTHER" id="PTHR21716:SF53">
    <property type="entry name" value="PERMEASE PERM-RELATED"/>
    <property type="match status" value="1"/>
</dbReference>
<feature type="transmembrane region" description="Helical" evidence="8">
    <location>
        <begin position="240"/>
        <end position="269"/>
    </location>
</feature>
<feature type="transmembrane region" description="Helical" evidence="8">
    <location>
        <begin position="212"/>
        <end position="234"/>
    </location>
</feature>
<keyword evidence="5 8" id="KW-0812">Transmembrane</keyword>
<evidence type="ECO:0000313" key="9">
    <source>
        <dbReference type="EMBL" id="KKN47135.1"/>
    </source>
</evidence>
<feature type="transmembrane region" description="Helical" evidence="8">
    <location>
        <begin position="319"/>
        <end position="345"/>
    </location>
</feature>
<accession>A0A0F9QS86</accession>
<sequence>MRASLIAKGIIKAVAFYIGVALTVYILYEIRILIVYIIAALVLALLGRPLVRLLKNRFNISKTAGAIITLLLIFALFLGLIAIFIPMLSEQGKNLALFNFDNIQNELDEMYTAISNYFGTTKEAVEELVKDSQIEKKATEELGDDAVPSILDTILGILTQLSVGLFSIFFMAFFILKDHRSLHRFLMAMVRPEHRARATGSLGKIKNLLSSYFTGLLFQILILFVIYSITLFAVGTKQAFVVAFFCALFNIAPYVGPLIGAILMVVFTITSHMDMNFSNEVLPLVGYVLLGVTVGQLIDNFVSQPYIYSNSIKSHPLEIFVIIIGAGLLFGIVGMLIAVPTYAVLKVVLKEFFWDSSFVRAWTKGI</sequence>
<evidence type="ECO:0000256" key="3">
    <source>
        <dbReference type="ARBA" id="ARBA00022448"/>
    </source>
</evidence>
<evidence type="ECO:0000256" key="8">
    <source>
        <dbReference type="SAM" id="Phobius"/>
    </source>
</evidence>
<feature type="transmembrane region" description="Helical" evidence="8">
    <location>
        <begin position="9"/>
        <end position="27"/>
    </location>
</feature>
<evidence type="ECO:0000256" key="2">
    <source>
        <dbReference type="ARBA" id="ARBA00009773"/>
    </source>
</evidence>
<feature type="transmembrane region" description="Helical" evidence="8">
    <location>
        <begin position="154"/>
        <end position="176"/>
    </location>
</feature>